<evidence type="ECO:0000313" key="12">
    <source>
        <dbReference type="Proteomes" id="UP000219947"/>
    </source>
</evidence>
<dbReference type="PANTHER" id="PTHR23028:SF53">
    <property type="entry name" value="ACYL_TRANSF_3 DOMAIN-CONTAINING PROTEIN"/>
    <property type="match status" value="1"/>
</dbReference>
<dbReference type="InterPro" id="IPR050879">
    <property type="entry name" value="Acyltransferase_3"/>
</dbReference>
<dbReference type="GO" id="GO:0016747">
    <property type="term" value="F:acyltransferase activity, transferring groups other than amino-acyl groups"/>
    <property type="evidence" value="ECO:0007669"/>
    <property type="project" value="InterPro"/>
</dbReference>
<evidence type="ECO:0000256" key="8">
    <source>
        <dbReference type="SAM" id="MobiDB-lite"/>
    </source>
</evidence>
<evidence type="ECO:0000256" key="1">
    <source>
        <dbReference type="ARBA" id="ARBA00004651"/>
    </source>
</evidence>
<evidence type="ECO:0000256" key="5">
    <source>
        <dbReference type="ARBA" id="ARBA00022989"/>
    </source>
</evidence>
<feature type="transmembrane region" description="Helical" evidence="9">
    <location>
        <begin position="401"/>
        <end position="421"/>
    </location>
</feature>
<feature type="domain" description="Acyltransferase 3" evidence="10">
    <location>
        <begin position="21"/>
        <end position="367"/>
    </location>
</feature>
<dbReference type="GO" id="GO:0009103">
    <property type="term" value="P:lipopolysaccharide biosynthetic process"/>
    <property type="evidence" value="ECO:0007669"/>
    <property type="project" value="TreeGrafter"/>
</dbReference>
<dbReference type="Pfam" id="PF01757">
    <property type="entry name" value="Acyl_transf_3"/>
    <property type="match status" value="1"/>
</dbReference>
<feature type="transmembrane region" description="Helical" evidence="9">
    <location>
        <begin position="159"/>
        <end position="176"/>
    </location>
</feature>
<dbReference type="Gene3D" id="3.40.50.1110">
    <property type="entry name" value="SGNH hydrolase"/>
    <property type="match status" value="1"/>
</dbReference>
<dbReference type="GO" id="GO:0005886">
    <property type="term" value="C:plasma membrane"/>
    <property type="evidence" value="ECO:0007669"/>
    <property type="project" value="UniProtKB-SubCell"/>
</dbReference>
<evidence type="ECO:0000313" key="11">
    <source>
        <dbReference type="EMBL" id="PEN16368.1"/>
    </source>
</evidence>
<feature type="transmembrane region" description="Helical" evidence="9">
    <location>
        <begin position="216"/>
        <end position="235"/>
    </location>
</feature>
<keyword evidence="3 11" id="KW-0808">Transferase</keyword>
<dbReference type="InterPro" id="IPR002656">
    <property type="entry name" value="Acyl_transf_3_dom"/>
</dbReference>
<feature type="compositionally biased region" description="Basic and acidic residues" evidence="8">
    <location>
        <begin position="433"/>
        <end position="453"/>
    </location>
</feature>
<keyword evidence="7 11" id="KW-0012">Acyltransferase</keyword>
<keyword evidence="5 9" id="KW-1133">Transmembrane helix</keyword>
<evidence type="ECO:0000256" key="9">
    <source>
        <dbReference type="SAM" id="Phobius"/>
    </source>
</evidence>
<feature type="compositionally biased region" description="Low complexity" evidence="8">
    <location>
        <begin position="454"/>
        <end position="474"/>
    </location>
</feature>
<name>A0A2A8D6Y9_9MICC</name>
<feature type="region of interest" description="Disordered" evidence="8">
    <location>
        <begin position="426"/>
        <end position="478"/>
    </location>
</feature>
<keyword evidence="12" id="KW-1185">Reference proteome</keyword>
<feature type="transmembrane region" description="Helical" evidence="9">
    <location>
        <begin position="287"/>
        <end position="309"/>
    </location>
</feature>
<keyword evidence="4 9" id="KW-0812">Transmembrane</keyword>
<protein>
    <submittedName>
        <fullName evidence="11">Lipopolysaccharide modification acyltransferase</fullName>
    </submittedName>
</protein>
<dbReference type="PANTHER" id="PTHR23028">
    <property type="entry name" value="ACETYLTRANSFERASE"/>
    <property type="match status" value="1"/>
</dbReference>
<feature type="transmembrane region" description="Helical" evidence="9">
    <location>
        <begin position="20"/>
        <end position="40"/>
    </location>
</feature>
<evidence type="ECO:0000256" key="2">
    <source>
        <dbReference type="ARBA" id="ARBA00022475"/>
    </source>
</evidence>
<feature type="transmembrane region" description="Helical" evidence="9">
    <location>
        <begin position="255"/>
        <end position="275"/>
    </location>
</feature>
<reference evidence="11" key="1">
    <citation type="submission" date="2017-10" db="EMBL/GenBank/DDBJ databases">
        <title>Kefir isolates.</title>
        <authorList>
            <person name="Kim Y."/>
            <person name="Blasche S."/>
        </authorList>
    </citation>
    <scope>NUCLEOTIDE SEQUENCE [LARGE SCALE GENOMIC DNA]</scope>
    <source>
        <strain evidence="11">OG2-2</strain>
    </source>
</reference>
<dbReference type="RefSeq" id="WP_098042708.1">
    <property type="nucleotide sequence ID" value="NZ_CAURLQ010000040.1"/>
</dbReference>
<evidence type="ECO:0000256" key="7">
    <source>
        <dbReference type="ARBA" id="ARBA00023315"/>
    </source>
</evidence>
<evidence type="ECO:0000256" key="4">
    <source>
        <dbReference type="ARBA" id="ARBA00022692"/>
    </source>
</evidence>
<dbReference type="InterPro" id="IPR036514">
    <property type="entry name" value="SGNH_hydro_sf"/>
</dbReference>
<feature type="transmembrane region" description="Helical" evidence="9">
    <location>
        <begin position="183"/>
        <end position="204"/>
    </location>
</feature>
<evidence type="ECO:0000259" key="10">
    <source>
        <dbReference type="Pfam" id="PF01757"/>
    </source>
</evidence>
<comment type="subcellular location">
    <subcellularLocation>
        <location evidence="1">Cell membrane</location>
        <topology evidence="1">Multi-pass membrane protein</topology>
    </subcellularLocation>
</comment>
<evidence type="ECO:0000256" key="3">
    <source>
        <dbReference type="ARBA" id="ARBA00022679"/>
    </source>
</evidence>
<dbReference type="AlphaFoldDB" id="A0A2A8D6Y9"/>
<dbReference type="SUPFAM" id="SSF52266">
    <property type="entry name" value="SGNH hydrolase"/>
    <property type="match status" value="1"/>
</dbReference>
<feature type="transmembrane region" description="Helical" evidence="9">
    <location>
        <begin position="88"/>
        <end position="107"/>
    </location>
</feature>
<gene>
    <name evidence="11" type="ORF">CRM92_06750</name>
</gene>
<sequence length="647" mass="70581">MKQLFPSAVSPHEANRSFMLPGLDGLRAIAVLLVIVYHLWPTAVPGGMIGVDIFFVISGYLITALLLREGAITGRINLFLFWKRRARRLLPAIALLILVTGPIALAIGGDIQVNLGRQLTGAGTFSSNWLSIFSGNDYFAQTSPELFTNFWSLAVEEQFYLFWPLLLVAAGVILGRRWRRFSLIIFIAIIASLTSGTIMLAFGAPISRIYYGTDTHVYGLLLGVLLAFSIPWSLYPPRDKHAIYRVAQPFGAVTFLRVILSWLCLVALIPLALLMPEKAPGTIPWGLLGASLLTLGVIQGILPDMLARASSLLRSVLSFGPLTWIGQRSYGLYLWHWPLAVMAHYLLGVDRSPLWNVIVLLVTVIIAELSYRYLETPVRRYGFRSSFAQFFGSIRYGRYRALPIIALVLVMGAGSATAVAVRTAPDQTSAQRAVEEGKKRAQERLKAREEQRAHASASPTASSTAANPSAATSAVPDEYPQVNSADVTVIGDSVVLSAEPDIYDAMPDATIDAAEGRTIVQALPMVKSWSSQGKIGKVLVLSVTANSTLMPGQLEEVLRALPADTKLVLATGYGPRTLTWIDSSNNLIREFAQKNSSRVYIADWNGAITQAVRSDPSLMTSDGVHPEVKGQMLYARILTEAVARAQS</sequence>
<accession>A0A2A8D6Y9</accession>
<keyword evidence="2" id="KW-1003">Cell membrane</keyword>
<keyword evidence="6 9" id="KW-0472">Membrane</keyword>
<feature type="transmembrane region" description="Helical" evidence="9">
    <location>
        <begin position="46"/>
        <end position="67"/>
    </location>
</feature>
<comment type="caution">
    <text evidence="11">The sequence shown here is derived from an EMBL/GenBank/DDBJ whole genome shotgun (WGS) entry which is preliminary data.</text>
</comment>
<evidence type="ECO:0000256" key="6">
    <source>
        <dbReference type="ARBA" id="ARBA00023136"/>
    </source>
</evidence>
<organism evidence="11 12">
    <name type="scientific">Rothia dentocariosa</name>
    <dbReference type="NCBI Taxonomy" id="2047"/>
    <lineage>
        <taxon>Bacteria</taxon>
        <taxon>Bacillati</taxon>
        <taxon>Actinomycetota</taxon>
        <taxon>Actinomycetes</taxon>
        <taxon>Micrococcales</taxon>
        <taxon>Micrococcaceae</taxon>
        <taxon>Rothia</taxon>
    </lineage>
</organism>
<feature type="transmembrane region" description="Helical" evidence="9">
    <location>
        <begin position="353"/>
        <end position="374"/>
    </location>
</feature>
<dbReference type="EMBL" id="PDEV01000002">
    <property type="protein sequence ID" value="PEN16368.1"/>
    <property type="molecule type" value="Genomic_DNA"/>
</dbReference>
<dbReference type="Proteomes" id="UP000219947">
    <property type="component" value="Unassembled WGS sequence"/>
</dbReference>
<proteinExistence type="predicted"/>